<evidence type="ECO:0000313" key="1">
    <source>
        <dbReference type="EMBL" id="CRK88528.1"/>
    </source>
</evidence>
<dbReference type="Proteomes" id="UP000183832">
    <property type="component" value="Unassembled WGS sequence"/>
</dbReference>
<evidence type="ECO:0000313" key="2">
    <source>
        <dbReference type="Proteomes" id="UP000183832"/>
    </source>
</evidence>
<sequence>MIIEIFELLQSKTAKNASNVVINFACHEDENKWNIAILQFFIHVLDKNMEITEEVFKNDNQFEKMSLDVYKSLPYNIESFPVETTKTFMTLFMKKALDKNLLTTPVIGNWTRFLEAIIQNKNIPNCIFKGKAIQLLSLLLIPLCNLFKSFEENDELDELKTVVKNSIDRSLTMILKGLRIKIYCVSIAKEIIEAFECYPEIVVLGTKNYLFIYKKMLKQENHLLITLTLKSLTTLCSIESIRQQLDEFFFNHSEDEDLSELMFIINNELIFRKTMKQEVIALLKSMKNVFGDRDFITEQIKSELYQGVFSPLKKVVTETVRIINDWEDNFWSTIVNLLQFHTDRSINLLNFIKMLSSIEEFDSNPEYLIKNILRNNNTGSTLQWNASLLMAMVKSRNENKIILQSIDQIVEMSLKQEETFILILECFSNIKTEERSSFYVENSTKLTFMIHCMITALEKFEKISTLYKIRHILELLSELSPEYVLKEVRIIFNTNYLKGLQFFNECENEECIEKIGKLFTKMFILMEKSNSWNIMKVNSIRDIDKLGCLFLSRSNRATRHIAIRFYTNVLKHVWTRVVLKKSLPWNSSTISEKTKSYIETIPQIWSGGQTVEEISLPLCCTLELLLMFQPSMQAFSDSDVFTKLDIHLNKEQVKKLAAAVENVVFSVEPASKNSQTIFYQQLVLQTWIGFIQNYNDLPSKTSSDKIIRYYNLKSVFIVELELLMKHLVTLSKNIFEQTVASAVLQIAQSKDKFSFSGFYQALDEFLSTSFKSVLKRMSITSSICSFILTNLDGHVASQNKVEEQNRLYVLDFVAIMVKNLDLNLKRKLEDFIPGDFLNRNDLTRNEIKHFNDFLNLLRT</sequence>
<organism evidence="1 2">
    <name type="scientific">Clunio marinus</name>
    <dbReference type="NCBI Taxonomy" id="568069"/>
    <lineage>
        <taxon>Eukaryota</taxon>
        <taxon>Metazoa</taxon>
        <taxon>Ecdysozoa</taxon>
        <taxon>Arthropoda</taxon>
        <taxon>Hexapoda</taxon>
        <taxon>Insecta</taxon>
        <taxon>Pterygota</taxon>
        <taxon>Neoptera</taxon>
        <taxon>Endopterygota</taxon>
        <taxon>Diptera</taxon>
        <taxon>Nematocera</taxon>
        <taxon>Chironomoidea</taxon>
        <taxon>Chironomidae</taxon>
        <taxon>Clunio</taxon>
    </lineage>
</organism>
<gene>
    <name evidence="1" type="ORF">CLUMA_CG002236</name>
</gene>
<proteinExistence type="predicted"/>
<name>A0A1J1HKE3_9DIPT</name>
<keyword evidence="2" id="KW-1185">Reference proteome</keyword>
<accession>A0A1J1HKE3</accession>
<dbReference type="EMBL" id="CVRI01000008">
    <property type="protein sequence ID" value="CRK88528.1"/>
    <property type="molecule type" value="Genomic_DNA"/>
</dbReference>
<protein>
    <submittedName>
        <fullName evidence="1">CLUMA_CG002236, isoform A</fullName>
    </submittedName>
</protein>
<reference evidence="1 2" key="1">
    <citation type="submission" date="2015-04" db="EMBL/GenBank/DDBJ databases">
        <authorList>
            <person name="Syromyatnikov M.Y."/>
            <person name="Popov V.N."/>
        </authorList>
    </citation>
    <scope>NUCLEOTIDE SEQUENCE [LARGE SCALE GENOMIC DNA]</scope>
</reference>
<dbReference type="AlphaFoldDB" id="A0A1J1HKE3"/>